<keyword evidence="3" id="KW-1185">Reference proteome</keyword>
<evidence type="ECO:0000313" key="2">
    <source>
        <dbReference type="EMBL" id="SMC20500.1"/>
    </source>
</evidence>
<sequence length="203" mass="21567">MKKTYKTGLLLLAAVVGLAACGKAEEAKNVKADPAELTNVLNGDLSTAERNCIAVPVKFEQPVEKDYAKLTDPNGAQLDALVKANLIKATPAEDGKVTFSASDAGKEFYSGLAGAGGPGFCAGEVSVASIVDDKVEEEREKFRRHLVTYQYKFEKLAPWQSDAGIRAAFPQFAAFADQAGKQPLKSELTTRGDGWNVSAAPAQ</sequence>
<reference evidence="2 3" key="1">
    <citation type="submission" date="2017-04" db="EMBL/GenBank/DDBJ databases">
        <authorList>
            <person name="Afonso C.L."/>
            <person name="Miller P.J."/>
            <person name="Scott M.A."/>
            <person name="Spackman E."/>
            <person name="Goraichik I."/>
            <person name="Dimitrov K.M."/>
            <person name="Suarez D.L."/>
            <person name="Swayne D.E."/>
        </authorList>
    </citation>
    <scope>NUCLEOTIDE SEQUENCE [LARGE SCALE GENOMIC DNA]</scope>
    <source>
        <strain evidence="2 3">DSM 23236</strain>
    </source>
</reference>
<name>A0A1W1X9K1_9NEIS</name>
<evidence type="ECO:0008006" key="4">
    <source>
        <dbReference type="Google" id="ProtNLM"/>
    </source>
</evidence>
<proteinExistence type="predicted"/>
<organism evidence="2 3">
    <name type="scientific">Andreprevotia lacus DSM 23236</name>
    <dbReference type="NCBI Taxonomy" id="1121001"/>
    <lineage>
        <taxon>Bacteria</taxon>
        <taxon>Pseudomonadati</taxon>
        <taxon>Pseudomonadota</taxon>
        <taxon>Betaproteobacteria</taxon>
        <taxon>Neisseriales</taxon>
        <taxon>Chitinibacteraceae</taxon>
        <taxon>Andreprevotia</taxon>
    </lineage>
</organism>
<evidence type="ECO:0000313" key="3">
    <source>
        <dbReference type="Proteomes" id="UP000192761"/>
    </source>
</evidence>
<feature type="chain" id="PRO_5012935671" description="Lipoprotein" evidence="1">
    <location>
        <begin position="20"/>
        <end position="203"/>
    </location>
</feature>
<dbReference type="EMBL" id="FWXD01000004">
    <property type="protein sequence ID" value="SMC20500.1"/>
    <property type="molecule type" value="Genomic_DNA"/>
</dbReference>
<dbReference type="STRING" id="1121001.SAMN02745857_00988"/>
<keyword evidence="1" id="KW-0732">Signal</keyword>
<gene>
    <name evidence="2" type="ORF">SAMN02745857_00988</name>
</gene>
<feature type="signal peptide" evidence="1">
    <location>
        <begin position="1"/>
        <end position="19"/>
    </location>
</feature>
<dbReference type="AlphaFoldDB" id="A0A1W1X9K1"/>
<accession>A0A1W1X9K1</accession>
<dbReference type="PROSITE" id="PS51257">
    <property type="entry name" value="PROKAR_LIPOPROTEIN"/>
    <property type="match status" value="1"/>
</dbReference>
<dbReference type="Proteomes" id="UP000192761">
    <property type="component" value="Unassembled WGS sequence"/>
</dbReference>
<dbReference type="OrthoDB" id="7067762at2"/>
<dbReference type="RefSeq" id="WP_084089484.1">
    <property type="nucleotide sequence ID" value="NZ_FWXD01000004.1"/>
</dbReference>
<evidence type="ECO:0000256" key="1">
    <source>
        <dbReference type="SAM" id="SignalP"/>
    </source>
</evidence>
<protein>
    <recommendedName>
        <fullName evidence="4">Lipoprotein</fullName>
    </recommendedName>
</protein>